<dbReference type="PANTHER" id="PTHR31351">
    <property type="entry name" value="EXPRESSED PROTEIN"/>
    <property type="match status" value="1"/>
</dbReference>
<comment type="caution">
    <text evidence="4">The sequence shown here is derived from an EMBL/GenBank/DDBJ whole genome shotgun (WGS) entry which is preliminary data.</text>
</comment>
<reference evidence="4" key="1">
    <citation type="submission" date="2022-04" db="EMBL/GenBank/DDBJ databases">
        <title>Carnegiea gigantea Genome sequencing and assembly v2.</title>
        <authorList>
            <person name="Copetti D."/>
            <person name="Sanderson M.J."/>
            <person name="Burquez A."/>
            <person name="Wojciechowski M.F."/>
        </authorList>
    </citation>
    <scope>NUCLEOTIDE SEQUENCE</scope>
    <source>
        <strain evidence="4">SGP5-SGP5p</strain>
        <tissue evidence="4">Aerial part</tissue>
    </source>
</reference>
<feature type="region of interest" description="Disordered" evidence="1">
    <location>
        <begin position="115"/>
        <end position="150"/>
    </location>
</feature>
<feature type="compositionally biased region" description="Polar residues" evidence="1">
    <location>
        <begin position="115"/>
        <end position="124"/>
    </location>
</feature>
<evidence type="ECO:0000259" key="2">
    <source>
        <dbReference type="Pfam" id="PF05703"/>
    </source>
</evidence>
<protein>
    <recommendedName>
        <fullName evidence="6">VAN3-binding protein-like</fullName>
    </recommendedName>
</protein>
<gene>
    <name evidence="4" type="ORF">Cgig2_021504</name>
</gene>
<dbReference type="GO" id="GO:0009734">
    <property type="term" value="P:auxin-activated signaling pathway"/>
    <property type="evidence" value="ECO:0007669"/>
    <property type="project" value="TreeGrafter"/>
</dbReference>
<dbReference type="Pfam" id="PF08458">
    <property type="entry name" value="PH_2"/>
    <property type="match status" value="1"/>
</dbReference>
<dbReference type="InterPro" id="IPR013666">
    <property type="entry name" value="PH_pln"/>
</dbReference>
<evidence type="ECO:0000313" key="5">
    <source>
        <dbReference type="Proteomes" id="UP001153076"/>
    </source>
</evidence>
<dbReference type="PANTHER" id="PTHR31351:SF4">
    <property type="entry name" value="AUXIN CANALIZATION PROTEIN (DUF828)"/>
    <property type="match status" value="1"/>
</dbReference>
<dbReference type="InterPro" id="IPR040269">
    <property type="entry name" value="VAB"/>
</dbReference>
<feature type="region of interest" description="Disordered" evidence="1">
    <location>
        <begin position="1"/>
        <end position="28"/>
    </location>
</feature>
<organism evidence="4 5">
    <name type="scientific">Carnegiea gigantea</name>
    <dbReference type="NCBI Taxonomy" id="171969"/>
    <lineage>
        <taxon>Eukaryota</taxon>
        <taxon>Viridiplantae</taxon>
        <taxon>Streptophyta</taxon>
        <taxon>Embryophyta</taxon>
        <taxon>Tracheophyta</taxon>
        <taxon>Spermatophyta</taxon>
        <taxon>Magnoliopsida</taxon>
        <taxon>eudicotyledons</taxon>
        <taxon>Gunneridae</taxon>
        <taxon>Pentapetalae</taxon>
        <taxon>Caryophyllales</taxon>
        <taxon>Cactineae</taxon>
        <taxon>Cactaceae</taxon>
        <taxon>Cactoideae</taxon>
        <taxon>Echinocereeae</taxon>
        <taxon>Carnegiea</taxon>
    </lineage>
</organism>
<dbReference type="GO" id="GO:0010087">
    <property type="term" value="P:phloem or xylem histogenesis"/>
    <property type="evidence" value="ECO:0007669"/>
    <property type="project" value="TreeGrafter"/>
</dbReference>
<evidence type="ECO:0000256" key="1">
    <source>
        <dbReference type="SAM" id="MobiDB-lite"/>
    </source>
</evidence>
<accession>A0A9Q1KE43</accession>
<dbReference type="AlphaFoldDB" id="A0A9Q1KE43"/>
<feature type="region of interest" description="Disordered" evidence="1">
    <location>
        <begin position="344"/>
        <end position="364"/>
    </location>
</feature>
<dbReference type="GO" id="GO:0010305">
    <property type="term" value="P:leaf vascular tissue pattern formation"/>
    <property type="evidence" value="ECO:0007669"/>
    <property type="project" value="TreeGrafter"/>
</dbReference>
<dbReference type="Pfam" id="PF05703">
    <property type="entry name" value="Auxin_canalis"/>
    <property type="match status" value="1"/>
</dbReference>
<dbReference type="Proteomes" id="UP001153076">
    <property type="component" value="Unassembled WGS sequence"/>
</dbReference>
<feature type="domain" description="Pleckstrin-like plant" evidence="3">
    <location>
        <begin position="387"/>
        <end position="456"/>
    </location>
</feature>
<name>A0A9Q1KE43_9CARY</name>
<evidence type="ECO:0000313" key="4">
    <source>
        <dbReference type="EMBL" id="KAJ8441814.1"/>
    </source>
</evidence>
<proteinExistence type="predicted"/>
<feature type="domain" description="VAN3-binding protein-like auxin canalisation" evidence="2">
    <location>
        <begin position="24"/>
        <end position="341"/>
    </location>
</feature>
<keyword evidence="5" id="KW-1185">Reference proteome</keyword>
<sequence>MEDTNNPRPMNAEGKHHHSNNNLPESPRLPMEFLSRSWSLSALHLSKALSHSLPSLLPKTIAPCATPPILEEEDTCVSISSEPEDHKKLTCGKSFSFASSATSQHVLERIMSQSEVSPMTSGRPSCSEPPTGLGGQSFSGSSLTSEMFDSPASDSISPFLESDKLLSSSSTLLPALPPIRVGPRSGAATPIGSAGTVSVGSKTVGRWLKERREKKKEEARVHNAQVHAAVSVAAVAAAVAAAVSATAAAPSRAGGKEEQTNTAMATAATLVAARCVEAAEAMGAEREHLTSMISSAVNVQTHGDIMTLTAAAATALRGAATLKARTMKEMCNIAAVLPVERGLGFGPGTKGESDRSLSGSSSSAASLQGDNFHGLCNEELLARGSELLKRTRKEVLTDVCRDTPVWPERQCIDMGGEKRRYFGLRTASGRVIEFECKNQLEYDVWTQGVSKLLSMVHGKEKAGPRLRNDASWI</sequence>
<evidence type="ECO:0008006" key="6">
    <source>
        <dbReference type="Google" id="ProtNLM"/>
    </source>
</evidence>
<evidence type="ECO:0000259" key="3">
    <source>
        <dbReference type="Pfam" id="PF08458"/>
    </source>
</evidence>
<dbReference type="EMBL" id="JAKOGI010000153">
    <property type="protein sequence ID" value="KAJ8441814.1"/>
    <property type="molecule type" value="Genomic_DNA"/>
</dbReference>
<dbReference type="InterPro" id="IPR008546">
    <property type="entry name" value="VAN3-bd-like_auxin_canal"/>
</dbReference>